<dbReference type="NCBIfam" id="TIGR00105">
    <property type="entry name" value="L31"/>
    <property type="match status" value="1"/>
</dbReference>
<dbReference type="PRINTS" id="PR01249">
    <property type="entry name" value="RIBOSOMALL31"/>
</dbReference>
<dbReference type="InterPro" id="IPR034704">
    <property type="entry name" value="Ribosomal_bL28/bL31-like_sf"/>
</dbReference>
<dbReference type="Pfam" id="PF01197">
    <property type="entry name" value="Ribosomal_L31"/>
    <property type="match status" value="1"/>
</dbReference>
<evidence type="ECO:0000256" key="3">
    <source>
        <dbReference type="RuleBase" id="RU000564"/>
    </source>
</evidence>
<dbReference type="EMBL" id="CP146843">
    <property type="protein sequence ID" value="WYY26667.1"/>
    <property type="molecule type" value="Genomic_DNA"/>
</dbReference>
<dbReference type="Gene3D" id="4.10.830.30">
    <property type="entry name" value="Ribosomal protein L31"/>
    <property type="match status" value="1"/>
</dbReference>
<dbReference type="RefSeq" id="WP_341266567.1">
    <property type="nucleotide sequence ID" value="NZ_CP146843.1"/>
</dbReference>
<reference evidence="4" key="1">
    <citation type="submission" date="2024-03" db="EMBL/GenBank/DDBJ databases">
        <title>The Complete Genome of 'Candidatus Phytoplasma fraxini' AshY1 from the Ash Yellows Group.</title>
        <authorList>
            <person name="Boehm J.W."/>
            <person name="Huettel B."/>
            <person name="Schneider B."/>
            <person name="Kube M."/>
        </authorList>
    </citation>
    <scope>NUCLEOTIDE SEQUENCE [LARGE SCALE GENOMIC DNA]</scope>
    <source>
        <strain evidence="4">AshY1</strain>
    </source>
</reference>
<keyword evidence="5" id="KW-1185">Reference proteome</keyword>
<keyword evidence="2 3" id="KW-0687">Ribonucleoprotein</keyword>
<sequence>MKKKEQQPEFYEIEVNCVTCGHKHQIGTTAKEFKVEVCSNCHSFYTGKQVFVTVSGQLDKFHKRYNPQNKKKIVIEEEHK</sequence>
<dbReference type="SUPFAM" id="SSF143800">
    <property type="entry name" value="L28p-like"/>
    <property type="match status" value="1"/>
</dbReference>
<dbReference type="NCBIfam" id="NF000612">
    <property type="entry name" value="PRK00019.1"/>
    <property type="match status" value="1"/>
</dbReference>
<organism evidence="4 5">
    <name type="scientific">Ash yellows phytoplasma</name>
    <dbReference type="NCBI Taxonomy" id="35780"/>
    <lineage>
        <taxon>Bacteria</taxon>
        <taxon>Bacillati</taxon>
        <taxon>Mycoplasmatota</taxon>
        <taxon>Mollicutes</taxon>
        <taxon>Acholeplasmatales</taxon>
        <taxon>Acholeplasmataceae</taxon>
        <taxon>Candidatus Phytoplasma</taxon>
        <taxon>16SrVII (Ash yellows group)</taxon>
    </lineage>
</organism>
<dbReference type="PANTHER" id="PTHR33280:SF1">
    <property type="entry name" value="LARGE RIBOSOMAL SUBUNIT PROTEIN BL31C"/>
    <property type="match status" value="1"/>
</dbReference>
<accession>A0ABZ2UD47</accession>
<evidence type="ECO:0000256" key="2">
    <source>
        <dbReference type="ARBA" id="ARBA00023274"/>
    </source>
</evidence>
<dbReference type="Proteomes" id="UP001484199">
    <property type="component" value="Chromosome"/>
</dbReference>
<dbReference type="PANTHER" id="PTHR33280">
    <property type="entry name" value="50S RIBOSOMAL PROTEIN L31, CHLOROPLASTIC"/>
    <property type="match status" value="1"/>
</dbReference>
<gene>
    <name evidence="4" type="ORF">AshY1_05710</name>
</gene>
<dbReference type="InterPro" id="IPR002150">
    <property type="entry name" value="Ribosomal_bL31"/>
</dbReference>
<comment type="similarity">
    <text evidence="3">Belongs to the bacterial ribosomal protein bL31 family.</text>
</comment>
<evidence type="ECO:0000313" key="5">
    <source>
        <dbReference type="Proteomes" id="UP001484199"/>
    </source>
</evidence>
<evidence type="ECO:0000313" key="4">
    <source>
        <dbReference type="EMBL" id="WYY26667.1"/>
    </source>
</evidence>
<protein>
    <recommendedName>
        <fullName evidence="3">50S ribosomal protein L31</fullName>
    </recommendedName>
</protein>
<keyword evidence="1 3" id="KW-0689">Ribosomal protein</keyword>
<evidence type="ECO:0000256" key="1">
    <source>
        <dbReference type="ARBA" id="ARBA00022980"/>
    </source>
</evidence>
<proteinExistence type="inferred from homology"/>
<dbReference type="InterPro" id="IPR042105">
    <property type="entry name" value="Ribosomal_bL31_sf"/>
</dbReference>
<dbReference type="GO" id="GO:0005840">
    <property type="term" value="C:ribosome"/>
    <property type="evidence" value="ECO:0007669"/>
    <property type="project" value="UniProtKB-KW"/>
</dbReference>
<name>A0ABZ2UD47_ASHYP</name>